<dbReference type="EMBL" id="GG738854">
    <property type="protein sequence ID" value="EFC47494.1"/>
    <property type="molecule type" value="Genomic_DNA"/>
</dbReference>
<dbReference type="PANTHER" id="PTHR40524">
    <property type="entry name" value="PEPTIDASE_C39_2 DOMAIN-CONTAINING PROTEIN"/>
    <property type="match status" value="1"/>
</dbReference>
<dbReference type="eggNOG" id="ENOG502S679">
    <property type="taxonomic scope" value="Eukaryota"/>
</dbReference>
<feature type="domain" description="Peptidase C39-like" evidence="1">
    <location>
        <begin position="2"/>
        <end position="123"/>
    </location>
</feature>
<dbReference type="InParanoid" id="D2V6S4"/>
<keyword evidence="3" id="KW-1185">Reference proteome</keyword>
<reference evidence="2 3" key="1">
    <citation type="journal article" date="2010" name="Cell">
        <title>The genome of Naegleria gruberi illuminates early eukaryotic versatility.</title>
        <authorList>
            <person name="Fritz-Laylin L.K."/>
            <person name="Prochnik S.E."/>
            <person name="Ginger M.L."/>
            <person name="Dacks J.B."/>
            <person name="Carpenter M.L."/>
            <person name="Field M.C."/>
            <person name="Kuo A."/>
            <person name="Paredez A."/>
            <person name="Chapman J."/>
            <person name="Pham J."/>
            <person name="Shu S."/>
            <person name="Neupane R."/>
            <person name="Cipriano M."/>
            <person name="Mancuso J."/>
            <person name="Tu H."/>
            <person name="Salamov A."/>
            <person name="Lindquist E."/>
            <person name="Shapiro H."/>
            <person name="Lucas S."/>
            <person name="Grigoriev I.V."/>
            <person name="Cande W.Z."/>
            <person name="Fulton C."/>
            <person name="Rokhsar D.S."/>
            <person name="Dawson S.C."/>
        </authorList>
    </citation>
    <scope>NUCLEOTIDE SEQUENCE [LARGE SCALE GENOMIC DNA]</scope>
    <source>
        <strain evidence="2 3">NEG-M</strain>
    </source>
</reference>
<dbReference type="Proteomes" id="UP000006671">
    <property type="component" value="Unassembled WGS sequence"/>
</dbReference>
<evidence type="ECO:0000259" key="1">
    <source>
        <dbReference type="Pfam" id="PF13529"/>
    </source>
</evidence>
<dbReference type="OrthoDB" id="293230at2759"/>
<dbReference type="AlphaFoldDB" id="D2V6S4"/>
<dbReference type="Gene3D" id="3.90.70.10">
    <property type="entry name" value="Cysteine proteinases"/>
    <property type="match status" value="1"/>
</dbReference>
<dbReference type="InterPro" id="IPR039564">
    <property type="entry name" value="Peptidase_C39-like"/>
</dbReference>
<accession>D2V6S4</accession>
<evidence type="ECO:0000313" key="2">
    <source>
        <dbReference type="EMBL" id="EFC47494.1"/>
    </source>
</evidence>
<gene>
    <name evidence="2" type="ORF">NAEGRDRAFT_31456</name>
</gene>
<proteinExistence type="predicted"/>
<protein>
    <submittedName>
        <fullName evidence="2">Predicted protein</fullName>
    </submittedName>
</protein>
<dbReference type="VEuPathDB" id="AmoebaDB:NAEGRDRAFT_31456"/>
<dbReference type="Pfam" id="PF13529">
    <property type="entry name" value="Peptidase_C39_2"/>
    <property type="match status" value="1"/>
</dbReference>
<dbReference type="OMA" id="KRNNGYA"/>
<dbReference type="KEGG" id="ngr:NAEGRDRAFT_31456"/>
<dbReference type="RefSeq" id="XP_002680238.1">
    <property type="nucleotide sequence ID" value="XM_002680192.1"/>
</dbReference>
<dbReference type="PANTHER" id="PTHR40524:SF1">
    <property type="entry name" value="PEPTIDASE C39-LIKE DOMAIN-CONTAINING PROTEIN"/>
    <property type="match status" value="1"/>
</dbReference>
<feature type="non-terminal residue" evidence="2">
    <location>
        <position position="1"/>
    </location>
</feature>
<name>D2V6S4_NAEGR</name>
<sequence>YDYPLYKQCGQPWSNQLTGTDTICKSGCLMTSMCMALNGRGRSYMNPGEFANWLKSNGGFSGNLFVWGSVSRLGLSYAGKVSGTAAIAEKLCSGSIVILNVRYGGHWVLATGFDGYSFAVNDPGYSKISYLASEVTQAAIYN</sequence>
<dbReference type="GeneID" id="8861685"/>
<evidence type="ECO:0000313" key="3">
    <source>
        <dbReference type="Proteomes" id="UP000006671"/>
    </source>
</evidence>
<organism evidence="3">
    <name type="scientific">Naegleria gruberi</name>
    <name type="common">Amoeba</name>
    <dbReference type="NCBI Taxonomy" id="5762"/>
    <lineage>
        <taxon>Eukaryota</taxon>
        <taxon>Discoba</taxon>
        <taxon>Heterolobosea</taxon>
        <taxon>Tetramitia</taxon>
        <taxon>Eutetramitia</taxon>
        <taxon>Vahlkampfiidae</taxon>
        <taxon>Naegleria</taxon>
    </lineage>
</organism>